<proteinExistence type="predicted"/>
<protein>
    <submittedName>
        <fullName evidence="1">Uncharacterized protein</fullName>
    </submittedName>
</protein>
<organism evidence="1">
    <name type="scientific">uncultured Desulfobacterium sp</name>
    <dbReference type="NCBI Taxonomy" id="201089"/>
    <lineage>
        <taxon>Bacteria</taxon>
        <taxon>Pseudomonadati</taxon>
        <taxon>Thermodesulfobacteriota</taxon>
        <taxon>Desulfobacteria</taxon>
        <taxon>Desulfobacterales</taxon>
        <taxon>Desulfobacteriaceae</taxon>
        <taxon>Desulfobacterium</taxon>
        <taxon>environmental samples</taxon>
    </lineage>
</organism>
<accession>E1YEK9</accession>
<name>E1YEK9_9BACT</name>
<dbReference type="AlphaFoldDB" id="E1YEK9"/>
<gene>
    <name evidence="1" type="ORF">N47_P17080</name>
</gene>
<sequence length="524" mass="56967">MVFMAIANPIAQSNAQYQQTAGNAAVQVLSFSEVNINAQGYPIEISWQKVDALTKASVSCASFFIKSTADERQLGELNHNFTGSNQNCIITFGAKTRLKKLTIMDMEVYTAVADNDGYESVTSLSALSSGGLRLVLSIPDGRGGYTPVYCAPATPERAVLPGALIGCTFSNSVFSIPDTIVDKVRLNIVRNDQPEDFEPVAFRCSKITGIAANLPSDIKLVAPNGEIIWAYPGEFDSQNSSVMIDFRMPLQAALNDALNNNQDIDVAFSLISSNEARIKITPPSVSGELYYSIDGVNRTELFGEAIPVLLKDKLSPDTPDEVNADLTVSYNGIRILEEASDDVPDKTGDIAGMILGSKAFSHKFYPPLSKDYPVALIGIIGRAPVSCELEIQIGTLAGQTLFTPACPGKIIKIESGQLLHTAWADFQDTELSLWPDALSVKAVSGRFFWVCDPNPLIRFAVFDPDPKGRPLFIDGFQILAIEETSIHLPANVFPNNSFKEKNPVLSSSLFCTVDLSDIKLRYNR</sequence>
<evidence type="ECO:0000313" key="1">
    <source>
        <dbReference type="EMBL" id="CBX29003.1"/>
    </source>
</evidence>
<reference evidence="1" key="1">
    <citation type="journal article" date="2011" name="Environ. Microbiol.">
        <title>Genomic insights into the metabolic potential of the polycyclic aromatic hydrocarbon degrading sulfate-reducing Deltaproteobacterium N47.</title>
        <authorList>
            <person name="Bergmann F."/>
            <person name="Selesi D."/>
            <person name="Weinmaier T."/>
            <person name="Tischler P."/>
            <person name="Rattei T."/>
            <person name="Meckenstock R.U."/>
        </authorList>
    </citation>
    <scope>NUCLEOTIDE SEQUENCE</scope>
</reference>
<dbReference type="EMBL" id="FR695871">
    <property type="protein sequence ID" value="CBX29003.1"/>
    <property type="molecule type" value="Genomic_DNA"/>
</dbReference>